<keyword evidence="8" id="KW-1133">Transmembrane helix</keyword>
<comment type="subcellular location">
    <subcellularLocation>
        <location evidence="1">Cell membrane</location>
        <topology evidence="1">Multi-pass membrane protein</topology>
    </subcellularLocation>
</comment>
<dbReference type="EMBL" id="JABFTP020000144">
    <property type="protein sequence ID" value="KAL3281450.1"/>
    <property type="molecule type" value="Genomic_DNA"/>
</dbReference>
<comment type="similarity">
    <text evidence="2">Belongs to the G-protein coupled receptor 3 family.</text>
</comment>
<keyword evidence="5" id="KW-0675">Receptor</keyword>
<keyword evidence="8" id="KW-0812">Transmembrane</keyword>
<keyword evidence="10" id="KW-1185">Reference proteome</keyword>
<reference evidence="9 10" key="1">
    <citation type="journal article" date="2021" name="BMC Biol.">
        <title>Horizontally acquired antibacterial genes associated with adaptive radiation of ladybird beetles.</title>
        <authorList>
            <person name="Li H.S."/>
            <person name="Tang X.F."/>
            <person name="Huang Y.H."/>
            <person name="Xu Z.Y."/>
            <person name="Chen M.L."/>
            <person name="Du X.Y."/>
            <person name="Qiu B.Y."/>
            <person name="Chen P.T."/>
            <person name="Zhang W."/>
            <person name="Slipinski A."/>
            <person name="Escalona H.E."/>
            <person name="Waterhouse R.M."/>
            <person name="Zwick A."/>
            <person name="Pang H."/>
        </authorList>
    </citation>
    <scope>NUCLEOTIDE SEQUENCE [LARGE SCALE GENOMIC DNA]</scope>
    <source>
        <strain evidence="9">SYSU2018</strain>
    </source>
</reference>
<evidence type="ECO:0000256" key="4">
    <source>
        <dbReference type="ARBA" id="ARBA00023040"/>
    </source>
</evidence>
<keyword evidence="3" id="KW-1003">Cell membrane</keyword>
<comment type="caution">
    <text evidence="9">The sequence shown here is derived from an EMBL/GenBank/DDBJ whole genome shotgun (WGS) entry which is preliminary data.</text>
</comment>
<dbReference type="PANTHER" id="PTHR32546:SF26">
    <property type="entry name" value="SMOG, ISOFORM D"/>
    <property type="match status" value="1"/>
</dbReference>
<organism evidence="9 10">
    <name type="scientific">Cryptolaemus montrouzieri</name>
    <dbReference type="NCBI Taxonomy" id="559131"/>
    <lineage>
        <taxon>Eukaryota</taxon>
        <taxon>Metazoa</taxon>
        <taxon>Ecdysozoa</taxon>
        <taxon>Arthropoda</taxon>
        <taxon>Hexapoda</taxon>
        <taxon>Insecta</taxon>
        <taxon>Pterygota</taxon>
        <taxon>Neoptera</taxon>
        <taxon>Endopterygota</taxon>
        <taxon>Coleoptera</taxon>
        <taxon>Polyphaga</taxon>
        <taxon>Cucujiformia</taxon>
        <taxon>Coccinelloidea</taxon>
        <taxon>Coccinellidae</taxon>
        <taxon>Scymninae</taxon>
        <taxon>Scymnini</taxon>
        <taxon>Cryptolaemus</taxon>
    </lineage>
</organism>
<keyword evidence="6" id="KW-0325">Glycoprotein</keyword>
<evidence type="ECO:0000256" key="7">
    <source>
        <dbReference type="ARBA" id="ARBA00023224"/>
    </source>
</evidence>
<evidence type="ECO:0000256" key="6">
    <source>
        <dbReference type="ARBA" id="ARBA00023180"/>
    </source>
</evidence>
<sequence length="347" mass="39880">MKNISEDLQANLGNEYEVEIPKKKNPRIKIIGLKKEMPADQEKLINNIILQNGLGTSSDQRIIEMVTLYENKKEKMDVILEMDPDTYSTISNKCRFECEWKLLVYWLEIVCLQRYYKGSFSATSVEGLDILRNSATVIDQYALNAQVIIGRPIAEMKKLCVLIKKLKEEELIITKGDKRNCIVIVKKEVYKQEILKFLNNNRIKEKMIAISTFIKRTEELLKGVEFKFWNQLIKKLSLENTNFPVLYGLMKLHRCIQRPPATCDGINGPCLVTVDVYLKTVIFSIHLGCMVLTVILGLFVFKHRKTKAISTGMWTILEIILLGACILYSTVSTEYQISDSLSVLLRV</sequence>
<dbReference type="GO" id="GO:0005886">
    <property type="term" value="C:plasma membrane"/>
    <property type="evidence" value="ECO:0007669"/>
    <property type="project" value="UniProtKB-SubCell"/>
</dbReference>
<dbReference type="InterPro" id="IPR043458">
    <property type="entry name" value="GPR158/179"/>
</dbReference>
<protein>
    <submittedName>
        <fullName evidence="9">Uncharacterized protein</fullName>
    </submittedName>
</protein>
<feature type="transmembrane region" description="Helical" evidence="8">
    <location>
        <begin position="313"/>
        <end position="331"/>
    </location>
</feature>
<evidence type="ECO:0000256" key="3">
    <source>
        <dbReference type="ARBA" id="ARBA00022475"/>
    </source>
</evidence>
<keyword evidence="7" id="KW-0807">Transducer</keyword>
<gene>
    <name evidence="9" type="ORF">HHI36_004659</name>
</gene>
<keyword evidence="4" id="KW-0297">G-protein coupled receptor</keyword>
<dbReference type="GO" id="GO:0004930">
    <property type="term" value="F:G protein-coupled receptor activity"/>
    <property type="evidence" value="ECO:0007669"/>
    <property type="project" value="UniProtKB-KW"/>
</dbReference>
<dbReference type="PANTHER" id="PTHR32546">
    <property type="entry name" value="G-PROTEIN COUPLED RECEPTOR 158-RELATED"/>
    <property type="match status" value="1"/>
</dbReference>
<evidence type="ECO:0000313" key="10">
    <source>
        <dbReference type="Proteomes" id="UP001516400"/>
    </source>
</evidence>
<accession>A0ABD2NTE4</accession>
<dbReference type="Proteomes" id="UP001516400">
    <property type="component" value="Unassembled WGS sequence"/>
</dbReference>
<name>A0ABD2NTE4_9CUCU</name>
<feature type="transmembrane region" description="Helical" evidence="8">
    <location>
        <begin position="276"/>
        <end position="301"/>
    </location>
</feature>
<evidence type="ECO:0000256" key="8">
    <source>
        <dbReference type="SAM" id="Phobius"/>
    </source>
</evidence>
<evidence type="ECO:0000256" key="2">
    <source>
        <dbReference type="ARBA" id="ARBA00007242"/>
    </source>
</evidence>
<proteinExistence type="inferred from homology"/>
<evidence type="ECO:0000313" key="9">
    <source>
        <dbReference type="EMBL" id="KAL3281450.1"/>
    </source>
</evidence>
<evidence type="ECO:0000256" key="5">
    <source>
        <dbReference type="ARBA" id="ARBA00023170"/>
    </source>
</evidence>
<evidence type="ECO:0000256" key="1">
    <source>
        <dbReference type="ARBA" id="ARBA00004651"/>
    </source>
</evidence>
<dbReference type="AlphaFoldDB" id="A0ABD2NTE4"/>
<keyword evidence="8" id="KW-0472">Membrane</keyword>